<protein>
    <submittedName>
        <fullName evidence="1">Uncharacterized protein</fullName>
    </submittedName>
</protein>
<accession>A0A6A4S1M2</accession>
<dbReference type="Proteomes" id="UP000438429">
    <property type="component" value="Unassembled WGS sequence"/>
</dbReference>
<proteinExistence type="predicted"/>
<evidence type="ECO:0000313" key="1">
    <source>
        <dbReference type="EMBL" id="KAF0025540.1"/>
    </source>
</evidence>
<gene>
    <name evidence="1" type="ORF">F2P81_022421</name>
</gene>
<dbReference type="AlphaFoldDB" id="A0A6A4S1M2"/>
<dbReference type="EMBL" id="VEVO01000020">
    <property type="protein sequence ID" value="KAF0025540.1"/>
    <property type="molecule type" value="Genomic_DNA"/>
</dbReference>
<comment type="caution">
    <text evidence="1">The sequence shown here is derived from an EMBL/GenBank/DDBJ whole genome shotgun (WGS) entry which is preliminary data.</text>
</comment>
<name>A0A6A4S1M2_SCOMX</name>
<evidence type="ECO:0000313" key="2">
    <source>
        <dbReference type="Proteomes" id="UP000438429"/>
    </source>
</evidence>
<sequence length="165" mass="18884">MMILNCSNLDHVILGRWFSSSSSSPSHITPQQQPESEHVVLLLLLCWHVSTSGNFVCNRINQTSSTHVVLNLKESDVELVSGRHTGPTFLSVPCKPFESLIIHRNCHGNSSDDPKSDAAHYKNRRSSAIDEKHLTYNTHYKYIVMHGWMHAFLQHQNRYVTHRLL</sequence>
<organism evidence="1 2">
    <name type="scientific">Scophthalmus maximus</name>
    <name type="common">Turbot</name>
    <name type="synonym">Psetta maxima</name>
    <dbReference type="NCBI Taxonomy" id="52904"/>
    <lineage>
        <taxon>Eukaryota</taxon>
        <taxon>Metazoa</taxon>
        <taxon>Chordata</taxon>
        <taxon>Craniata</taxon>
        <taxon>Vertebrata</taxon>
        <taxon>Euteleostomi</taxon>
        <taxon>Actinopterygii</taxon>
        <taxon>Neopterygii</taxon>
        <taxon>Teleostei</taxon>
        <taxon>Neoteleostei</taxon>
        <taxon>Acanthomorphata</taxon>
        <taxon>Carangaria</taxon>
        <taxon>Pleuronectiformes</taxon>
        <taxon>Pleuronectoidei</taxon>
        <taxon>Scophthalmidae</taxon>
        <taxon>Scophthalmus</taxon>
    </lineage>
</organism>
<reference evidence="1 2" key="1">
    <citation type="submission" date="2019-06" db="EMBL/GenBank/DDBJ databases">
        <title>Draft genomes of female and male turbot (Scophthalmus maximus).</title>
        <authorList>
            <person name="Xu H."/>
            <person name="Xu X.-W."/>
            <person name="Shao C."/>
            <person name="Chen S."/>
        </authorList>
    </citation>
    <scope>NUCLEOTIDE SEQUENCE [LARGE SCALE GENOMIC DNA]</scope>
    <source>
        <strain evidence="1">Ysfricsl-2016a</strain>
        <tissue evidence="1">Blood</tissue>
    </source>
</reference>